<evidence type="ECO:0000259" key="6">
    <source>
        <dbReference type="PROSITE" id="PS50850"/>
    </source>
</evidence>
<dbReference type="Pfam" id="PF00083">
    <property type="entry name" value="Sugar_tr"/>
    <property type="match status" value="1"/>
</dbReference>
<dbReference type="AlphaFoldDB" id="A0A366KE25"/>
<evidence type="ECO:0000256" key="2">
    <source>
        <dbReference type="ARBA" id="ARBA00022692"/>
    </source>
</evidence>
<keyword evidence="3 5" id="KW-1133">Transmembrane helix</keyword>
<feature type="transmembrane region" description="Helical" evidence="5">
    <location>
        <begin position="362"/>
        <end position="384"/>
    </location>
</feature>
<keyword evidence="4 5" id="KW-0472">Membrane</keyword>
<dbReference type="Proteomes" id="UP000252345">
    <property type="component" value="Unassembled WGS sequence"/>
</dbReference>
<feature type="transmembrane region" description="Helical" evidence="5">
    <location>
        <begin position="337"/>
        <end position="356"/>
    </location>
</feature>
<accession>A0A366KE25</accession>
<dbReference type="GO" id="GO:0005886">
    <property type="term" value="C:plasma membrane"/>
    <property type="evidence" value="ECO:0007669"/>
    <property type="project" value="UniProtKB-SubCell"/>
</dbReference>
<comment type="subcellular location">
    <subcellularLocation>
        <location evidence="1">Cell membrane</location>
        <topology evidence="1">Multi-pass membrane protein</topology>
    </subcellularLocation>
</comment>
<dbReference type="PROSITE" id="PS50850">
    <property type="entry name" value="MFS"/>
    <property type="match status" value="1"/>
</dbReference>
<dbReference type="RefSeq" id="WP_113853218.1">
    <property type="nucleotide sequence ID" value="NZ_PDCH01000005.1"/>
</dbReference>
<keyword evidence="8" id="KW-1185">Reference proteome</keyword>
<sequence>MGTNANNTNGINTGHAAAVPGHARPTAYELIDSRPLTGHQKSIIGLAIAGNISEFFDMFLIGFVVSLLTSAWHLTGTAVGVILACSGLGTVAGSILWGRLADRYGRKRTFCWCVLCFVAFTVVSAFLPDGAWVPLAVLRVGVGVGVGGLNVVSIPYVQEFMPAKQRGMLSGLASVFIPMGLLLGSVAQSLIGGNWRILVALGALPVFLLVWLAAVPESPRFCQSVGRDDQARSALAWALELPADELGALPEVREEGTVSYAMLLSNHLKPVVVISLGTFCFVLGSSAIQTWGQTLMKDGFGFSTRMVAYLFMGVSLVDCLGRFASAWLADLIGRRRTVFMFGVIAAASCFYAARFHSNGWQFYAAVLVIMAFADGVFGILNAFGGEQFPNDVRSTGLGLGYGIGASAKIVSPILMGALVGGGYVSTNIDLSVISKAFTFFGACLLIGAVIYLFARETKGKDLESL</sequence>
<evidence type="ECO:0000256" key="3">
    <source>
        <dbReference type="ARBA" id="ARBA00022989"/>
    </source>
</evidence>
<feature type="transmembrane region" description="Helical" evidence="5">
    <location>
        <begin position="271"/>
        <end position="291"/>
    </location>
</feature>
<organism evidence="7 8">
    <name type="scientific">Bifidobacterium xylocopae</name>
    <dbReference type="NCBI Taxonomy" id="2493119"/>
    <lineage>
        <taxon>Bacteria</taxon>
        <taxon>Bacillati</taxon>
        <taxon>Actinomycetota</taxon>
        <taxon>Actinomycetes</taxon>
        <taxon>Bifidobacteriales</taxon>
        <taxon>Bifidobacteriaceae</taxon>
        <taxon>Bifidobacterium</taxon>
    </lineage>
</organism>
<feature type="transmembrane region" description="Helical" evidence="5">
    <location>
        <begin position="436"/>
        <end position="454"/>
    </location>
</feature>
<evidence type="ECO:0000256" key="4">
    <source>
        <dbReference type="ARBA" id="ARBA00023136"/>
    </source>
</evidence>
<feature type="transmembrane region" description="Helical" evidence="5">
    <location>
        <begin position="109"/>
        <end position="127"/>
    </location>
</feature>
<evidence type="ECO:0000256" key="1">
    <source>
        <dbReference type="ARBA" id="ARBA00004651"/>
    </source>
</evidence>
<dbReference type="InterPro" id="IPR036259">
    <property type="entry name" value="MFS_trans_sf"/>
</dbReference>
<dbReference type="OrthoDB" id="9787026at2"/>
<feature type="transmembrane region" description="Helical" evidence="5">
    <location>
        <begin position="169"/>
        <end position="191"/>
    </location>
</feature>
<evidence type="ECO:0000313" key="8">
    <source>
        <dbReference type="Proteomes" id="UP000252345"/>
    </source>
</evidence>
<evidence type="ECO:0000313" key="7">
    <source>
        <dbReference type="EMBL" id="RBP99448.1"/>
    </source>
</evidence>
<dbReference type="GO" id="GO:0046943">
    <property type="term" value="F:carboxylic acid transmembrane transporter activity"/>
    <property type="evidence" value="ECO:0007669"/>
    <property type="project" value="TreeGrafter"/>
</dbReference>
<dbReference type="SUPFAM" id="SSF103473">
    <property type="entry name" value="MFS general substrate transporter"/>
    <property type="match status" value="1"/>
</dbReference>
<proteinExistence type="predicted"/>
<gene>
    <name evidence="7" type="ORF">CRD59_03500</name>
</gene>
<dbReference type="InterPro" id="IPR005828">
    <property type="entry name" value="MFS_sugar_transport-like"/>
</dbReference>
<keyword evidence="2 5" id="KW-0812">Transmembrane</keyword>
<dbReference type="CDD" id="cd17316">
    <property type="entry name" value="MFS_SV2_like"/>
    <property type="match status" value="1"/>
</dbReference>
<feature type="domain" description="Major facilitator superfamily (MFS) profile" evidence="6">
    <location>
        <begin position="43"/>
        <end position="459"/>
    </location>
</feature>
<feature type="transmembrane region" description="Helical" evidence="5">
    <location>
        <begin position="133"/>
        <end position="157"/>
    </location>
</feature>
<feature type="transmembrane region" description="Helical" evidence="5">
    <location>
        <begin position="71"/>
        <end position="97"/>
    </location>
</feature>
<dbReference type="InterPro" id="IPR020846">
    <property type="entry name" value="MFS_dom"/>
</dbReference>
<dbReference type="EMBL" id="PDCH01000005">
    <property type="protein sequence ID" value="RBP99448.1"/>
    <property type="molecule type" value="Genomic_DNA"/>
</dbReference>
<feature type="transmembrane region" description="Helical" evidence="5">
    <location>
        <begin position="43"/>
        <end position="65"/>
    </location>
</feature>
<feature type="transmembrane region" description="Helical" evidence="5">
    <location>
        <begin position="197"/>
        <end position="215"/>
    </location>
</feature>
<comment type="caution">
    <text evidence="7">The sequence shown here is derived from an EMBL/GenBank/DDBJ whole genome shotgun (WGS) entry which is preliminary data.</text>
</comment>
<dbReference type="PROSITE" id="PS00216">
    <property type="entry name" value="SUGAR_TRANSPORT_1"/>
    <property type="match status" value="1"/>
</dbReference>
<protein>
    <submittedName>
        <fullName evidence="7">MFS transporter</fullName>
    </submittedName>
</protein>
<feature type="transmembrane region" description="Helical" evidence="5">
    <location>
        <begin position="396"/>
        <end position="424"/>
    </location>
</feature>
<name>A0A366KE25_9BIFI</name>
<evidence type="ECO:0000256" key="5">
    <source>
        <dbReference type="SAM" id="Phobius"/>
    </source>
</evidence>
<feature type="transmembrane region" description="Helical" evidence="5">
    <location>
        <begin position="306"/>
        <end position="325"/>
    </location>
</feature>
<dbReference type="InterPro" id="IPR005829">
    <property type="entry name" value="Sugar_transporter_CS"/>
</dbReference>
<dbReference type="PANTHER" id="PTHR23508">
    <property type="entry name" value="CARBOXYLIC ACID TRANSPORTER PROTEIN HOMOLOG"/>
    <property type="match status" value="1"/>
</dbReference>
<dbReference type="Gene3D" id="1.20.1250.20">
    <property type="entry name" value="MFS general substrate transporter like domains"/>
    <property type="match status" value="1"/>
</dbReference>
<dbReference type="PANTHER" id="PTHR23508:SF10">
    <property type="entry name" value="CARBOXYLIC ACID TRANSPORTER PROTEIN HOMOLOG"/>
    <property type="match status" value="1"/>
</dbReference>
<reference evidence="7 8" key="1">
    <citation type="submission" date="2017-10" db="EMBL/GenBank/DDBJ databases">
        <title>Bifidobacterium xylocopum sp. nov. and Bifidobacterium aemilianum sp. nov., from the carpenter bee (Xylocopa violacea) digestive tract.</title>
        <authorList>
            <person name="Alberoni D."/>
            <person name="Baffoni L."/>
            <person name="Di Gioia D."/>
            <person name="Gaggia F."/>
            <person name="Biavati B."/>
        </authorList>
    </citation>
    <scope>NUCLEOTIDE SEQUENCE [LARGE SCALE GENOMIC DNA]</scope>
    <source>
        <strain evidence="7 8">XV2</strain>
    </source>
</reference>